<dbReference type="EMBL" id="JARAWJ010000065">
    <property type="protein sequence ID" value="MDX3044012.1"/>
    <property type="molecule type" value="Genomic_DNA"/>
</dbReference>
<dbReference type="Pfam" id="PF07746">
    <property type="entry name" value="LigA"/>
    <property type="match status" value="1"/>
</dbReference>
<name>A0ABU4N4X4_9ACTN</name>
<keyword evidence="3" id="KW-1185">Reference proteome</keyword>
<dbReference type="Proteomes" id="UP001282474">
    <property type="component" value="Unassembled WGS sequence"/>
</dbReference>
<reference evidence="2 3" key="1">
    <citation type="journal article" date="2023" name="Microb. Genom.">
        <title>Mesoterricola silvestris gen. nov., sp. nov., Mesoterricola sediminis sp. nov., Geothrix oryzae sp. nov., Geothrix edaphica sp. nov., Geothrix rubra sp. nov., and Geothrix limicola sp. nov., six novel members of Acidobacteriota isolated from soils.</title>
        <authorList>
            <person name="Weisberg A.J."/>
            <person name="Pearce E."/>
            <person name="Kramer C.G."/>
            <person name="Chang J.H."/>
            <person name="Clarke C.R."/>
        </authorList>
    </citation>
    <scope>NUCLEOTIDE SEQUENCE [LARGE SCALE GENOMIC DNA]</scope>
    <source>
        <strain evidence="2 3">NE20-4-1</strain>
    </source>
</reference>
<dbReference type="InterPro" id="IPR011986">
    <property type="entry name" value="Xdiol_dOase_LigA"/>
</dbReference>
<accession>A0ABU4N4X4</accession>
<dbReference type="SUPFAM" id="SSF48076">
    <property type="entry name" value="LigA subunit of an aromatic-ring-opening dioxygenase LigAB"/>
    <property type="match status" value="1"/>
</dbReference>
<evidence type="ECO:0000259" key="1">
    <source>
        <dbReference type="Pfam" id="PF07746"/>
    </source>
</evidence>
<dbReference type="InterPro" id="IPR036622">
    <property type="entry name" value="LigA_sf"/>
</dbReference>
<comment type="caution">
    <text evidence="2">The sequence shown here is derived from an EMBL/GenBank/DDBJ whole genome shotgun (WGS) entry which is preliminary data.</text>
</comment>
<organism evidence="2 3">
    <name type="scientific">Streptomyces caniscabiei</name>
    <dbReference type="NCBI Taxonomy" id="2746961"/>
    <lineage>
        <taxon>Bacteria</taxon>
        <taxon>Bacillati</taxon>
        <taxon>Actinomycetota</taxon>
        <taxon>Actinomycetes</taxon>
        <taxon>Kitasatosporales</taxon>
        <taxon>Streptomycetaceae</taxon>
        <taxon>Streptomyces</taxon>
    </lineage>
</organism>
<sequence length="95" mass="10790">MSRYATNRVLWEVAADGDLAQQLKEVPEAALADRDLTDQEREALARTDIRELFQLGVHPFLLYNFALRLNGGFSMEWMASYLEQLKGLEVGDVTT</sequence>
<protein>
    <recommendedName>
        <fullName evidence="1">Extradiol ring-cleavage dioxygenase LigAB LigA subunit domain-containing protein</fullName>
    </recommendedName>
</protein>
<dbReference type="Gene3D" id="1.10.700.10">
    <property type="entry name" value="Dioxygenase LigAB, LigA subunit"/>
    <property type="match status" value="1"/>
</dbReference>
<gene>
    <name evidence="2" type="ORF">PV383_43665</name>
</gene>
<proteinExistence type="predicted"/>
<dbReference type="RefSeq" id="WP_037681893.1">
    <property type="nucleotide sequence ID" value="NZ_JABXWF010000022.1"/>
</dbReference>
<feature type="domain" description="Extradiol ring-cleavage dioxygenase LigAB LigA subunit" evidence="1">
    <location>
        <begin position="24"/>
        <end position="68"/>
    </location>
</feature>
<evidence type="ECO:0000313" key="2">
    <source>
        <dbReference type="EMBL" id="MDX3044012.1"/>
    </source>
</evidence>
<evidence type="ECO:0000313" key="3">
    <source>
        <dbReference type="Proteomes" id="UP001282474"/>
    </source>
</evidence>